<reference evidence="1" key="1">
    <citation type="submission" date="2021-02" db="EMBL/GenBank/DDBJ databases">
        <authorList>
            <person name="Nowell W R."/>
        </authorList>
    </citation>
    <scope>NUCLEOTIDE SEQUENCE</scope>
</reference>
<proteinExistence type="predicted"/>
<comment type="caution">
    <text evidence="1">The sequence shown here is derived from an EMBL/GenBank/DDBJ whole genome shotgun (WGS) entry which is preliminary data.</text>
</comment>
<dbReference type="Proteomes" id="UP000663870">
    <property type="component" value="Unassembled WGS sequence"/>
</dbReference>
<name>A0A814SK65_9BILA</name>
<keyword evidence="2" id="KW-1185">Reference proteome</keyword>
<evidence type="ECO:0000313" key="2">
    <source>
        <dbReference type="Proteomes" id="UP000663870"/>
    </source>
</evidence>
<protein>
    <submittedName>
        <fullName evidence="1">Uncharacterized protein</fullName>
    </submittedName>
</protein>
<dbReference type="AlphaFoldDB" id="A0A814SK65"/>
<sequence length="161" mass="18858">MNLNAEGQLEYEKNLQKSFISIYQIIEETKKHLNNELKNYLQKFSTLNIHINENIELLDNFPSSSKFFILIDIITSSDLKTYTKLLPSLLKLIRTFNSISGSLIFNIYETLRRISHDETILQLTNIFLLVDRELCIIKNQTTSKYINLQGVPKVRQNKECE</sequence>
<dbReference type="EMBL" id="CAJNOL010000641">
    <property type="protein sequence ID" value="CAF1148701.1"/>
    <property type="molecule type" value="Genomic_DNA"/>
</dbReference>
<organism evidence="1 2">
    <name type="scientific">Rotaria sordida</name>
    <dbReference type="NCBI Taxonomy" id="392033"/>
    <lineage>
        <taxon>Eukaryota</taxon>
        <taxon>Metazoa</taxon>
        <taxon>Spiralia</taxon>
        <taxon>Gnathifera</taxon>
        <taxon>Rotifera</taxon>
        <taxon>Eurotatoria</taxon>
        <taxon>Bdelloidea</taxon>
        <taxon>Philodinida</taxon>
        <taxon>Philodinidae</taxon>
        <taxon>Rotaria</taxon>
    </lineage>
</organism>
<evidence type="ECO:0000313" key="1">
    <source>
        <dbReference type="EMBL" id="CAF1148701.1"/>
    </source>
</evidence>
<accession>A0A814SK65</accession>
<gene>
    <name evidence="1" type="ORF">JXQ802_LOCUS21608</name>
</gene>